<protein>
    <submittedName>
        <fullName evidence="2">Putative ribonuclease H protein</fullName>
    </submittedName>
</protein>
<dbReference type="Pfam" id="PF00078">
    <property type="entry name" value="RVT_1"/>
    <property type="match status" value="1"/>
</dbReference>
<evidence type="ECO:0000259" key="1">
    <source>
        <dbReference type="PROSITE" id="PS50878"/>
    </source>
</evidence>
<dbReference type="InterPro" id="IPR043502">
    <property type="entry name" value="DNA/RNA_pol_sf"/>
</dbReference>
<dbReference type="SUPFAM" id="SSF56672">
    <property type="entry name" value="DNA/RNA polymerases"/>
    <property type="match status" value="1"/>
</dbReference>
<feature type="non-terminal residue" evidence="2">
    <location>
        <position position="1"/>
    </location>
</feature>
<dbReference type="EMBL" id="LXQA010264333">
    <property type="protein sequence ID" value="MCI39159.1"/>
    <property type="molecule type" value="Genomic_DNA"/>
</dbReference>
<sequence length="88" mass="9917">GLRQGDPLSPYLFILCAEVFSGLQVKAQQDNQIHGISLARGAPEITRLFYADDSLIFCRVNRDEARTLVQVFDDYQRASGQLINLEKC</sequence>
<proteinExistence type="predicted"/>
<dbReference type="AlphaFoldDB" id="A0A392RS43"/>
<name>A0A392RS43_9FABA</name>
<organism evidence="2 3">
    <name type="scientific">Trifolium medium</name>
    <dbReference type="NCBI Taxonomy" id="97028"/>
    <lineage>
        <taxon>Eukaryota</taxon>
        <taxon>Viridiplantae</taxon>
        <taxon>Streptophyta</taxon>
        <taxon>Embryophyta</taxon>
        <taxon>Tracheophyta</taxon>
        <taxon>Spermatophyta</taxon>
        <taxon>Magnoliopsida</taxon>
        <taxon>eudicotyledons</taxon>
        <taxon>Gunneridae</taxon>
        <taxon>Pentapetalae</taxon>
        <taxon>rosids</taxon>
        <taxon>fabids</taxon>
        <taxon>Fabales</taxon>
        <taxon>Fabaceae</taxon>
        <taxon>Papilionoideae</taxon>
        <taxon>50 kb inversion clade</taxon>
        <taxon>NPAAA clade</taxon>
        <taxon>Hologalegina</taxon>
        <taxon>IRL clade</taxon>
        <taxon>Trifolieae</taxon>
        <taxon>Trifolium</taxon>
    </lineage>
</organism>
<evidence type="ECO:0000313" key="2">
    <source>
        <dbReference type="EMBL" id="MCI39159.1"/>
    </source>
</evidence>
<comment type="caution">
    <text evidence="2">The sequence shown here is derived from an EMBL/GenBank/DDBJ whole genome shotgun (WGS) entry which is preliminary data.</text>
</comment>
<evidence type="ECO:0000313" key="3">
    <source>
        <dbReference type="Proteomes" id="UP000265520"/>
    </source>
</evidence>
<dbReference type="Proteomes" id="UP000265520">
    <property type="component" value="Unassembled WGS sequence"/>
</dbReference>
<reference evidence="2 3" key="1">
    <citation type="journal article" date="2018" name="Front. Plant Sci.">
        <title>Red Clover (Trifolium pratense) and Zigzag Clover (T. medium) - A Picture of Genomic Similarities and Differences.</title>
        <authorList>
            <person name="Dluhosova J."/>
            <person name="Istvanek J."/>
            <person name="Nedelnik J."/>
            <person name="Repkova J."/>
        </authorList>
    </citation>
    <scope>NUCLEOTIDE SEQUENCE [LARGE SCALE GENOMIC DNA]</scope>
    <source>
        <strain evidence="3">cv. 10/8</strain>
        <tissue evidence="2">Leaf</tissue>
    </source>
</reference>
<dbReference type="PROSITE" id="PS50878">
    <property type="entry name" value="RT_POL"/>
    <property type="match status" value="1"/>
</dbReference>
<feature type="domain" description="Reverse transcriptase" evidence="1">
    <location>
        <begin position="1"/>
        <end position="88"/>
    </location>
</feature>
<dbReference type="InterPro" id="IPR000477">
    <property type="entry name" value="RT_dom"/>
</dbReference>
<keyword evidence="3" id="KW-1185">Reference proteome</keyword>
<accession>A0A392RS43</accession>